<keyword evidence="8" id="KW-0028">Amino-acid biosynthesis</keyword>
<keyword evidence="11" id="KW-0614">Plasmid</keyword>
<accession>A0A2R4VUG4</accession>
<dbReference type="GO" id="GO:0004066">
    <property type="term" value="F:asparagine synthase (glutamine-hydrolyzing) activity"/>
    <property type="evidence" value="ECO:0007669"/>
    <property type="project" value="UniProtKB-EC"/>
</dbReference>
<organism evidence="11 12">
    <name type="scientific">Azospirillum humicireducens</name>
    <dbReference type="NCBI Taxonomy" id="1226968"/>
    <lineage>
        <taxon>Bacteria</taxon>
        <taxon>Pseudomonadati</taxon>
        <taxon>Pseudomonadota</taxon>
        <taxon>Alphaproteobacteria</taxon>
        <taxon>Rhodospirillales</taxon>
        <taxon>Azospirillaceae</taxon>
        <taxon>Azospirillum</taxon>
    </lineage>
</organism>
<keyword evidence="5 9" id="KW-0067">ATP-binding</keyword>
<dbReference type="CDD" id="cd00712">
    <property type="entry name" value="AsnB"/>
    <property type="match status" value="1"/>
</dbReference>
<keyword evidence="4 9" id="KW-0547">Nucleotide-binding</keyword>
<evidence type="ECO:0000256" key="1">
    <source>
        <dbReference type="ARBA" id="ARBA00005187"/>
    </source>
</evidence>
<evidence type="ECO:0000256" key="9">
    <source>
        <dbReference type="PIRSR" id="PIRSR001589-2"/>
    </source>
</evidence>
<proteinExistence type="inferred from homology"/>
<dbReference type="Gene3D" id="3.40.50.620">
    <property type="entry name" value="HUPs"/>
    <property type="match status" value="1"/>
</dbReference>
<dbReference type="EMBL" id="CP028905">
    <property type="protein sequence ID" value="AWB08075.1"/>
    <property type="molecule type" value="Genomic_DNA"/>
</dbReference>
<protein>
    <recommendedName>
        <fullName evidence="3">asparagine synthase (glutamine-hydrolyzing)</fullName>
        <ecNumber evidence="3">6.3.5.4</ecNumber>
    </recommendedName>
</protein>
<dbReference type="InterPro" id="IPR033738">
    <property type="entry name" value="AsnB_N"/>
</dbReference>
<dbReference type="InterPro" id="IPR014729">
    <property type="entry name" value="Rossmann-like_a/b/a_fold"/>
</dbReference>
<evidence type="ECO:0000256" key="6">
    <source>
        <dbReference type="ARBA" id="ARBA00022962"/>
    </source>
</evidence>
<evidence type="ECO:0000313" key="11">
    <source>
        <dbReference type="EMBL" id="AWB08075.1"/>
    </source>
</evidence>
<evidence type="ECO:0000313" key="12">
    <source>
        <dbReference type="Proteomes" id="UP000077405"/>
    </source>
</evidence>
<dbReference type="CDD" id="cd01991">
    <property type="entry name" value="Asn_synthase_B_C"/>
    <property type="match status" value="1"/>
</dbReference>
<keyword evidence="6 8" id="KW-0315">Glutamine amidotransferase</keyword>
<dbReference type="KEGG" id="ahu:A6A40_23840"/>
<dbReference type="SUPFAM" id="SSF56235">
    <property type="entry name" value="N-terminal nucleophile aminohydrolases (Ntn hydrolases)"/>
    <property type="match status" value="1"/>
</dbReference>
<name>A0A2R4VUG4_9PROT</name>
<feature type="domain" description="Glutamine amidotransferase type-2" evidence="10">
    <location>
        <begin position="2"/>
        <end position="214"/>
    </location>
</feature>
<evidence type="ECO:0000256" key="4">
    <source>
        <dbReference type="ARBA" id="ARBA00022741"/>
    </source>
</evidence>
<dbReference type="EC" id="6.3.5.4" evidence="3"/>
<keyword evidence="8" id="KW-0061">Asparagine biosynthesis</keyword>
<dbReference type="Gene3D" id="3.60.20.10">
    <property type="entry name" value="Glutamine Phosphoribosylpyrophosphate, subunit 1, domain 1"/>
    <property type="match status" value="1"/>
</dbReference>
<keyword evidence="12" id="KW-1185">Reference proteome</keyword>
<dbReference type="Proteomes" id="UP000077405">
    <property type="component" value="Plasmid pYZ4"/>
</dbReference>
<dbReference type="Pfam" id="PF00733">
    <property type="entry name" value="Asn_synthase"/>
    <property type="match status" value="1"/>
</dbReference>
<dbReference type="AlphaFoldDB" id="A0A2R4VUG4"/>
<dbReference type="InterPro" id="IPR017932">
    <property type="entry name" value="GATase_2_dom"/>
</dbReference>
<evidence type="ECO:0000256" key="8">
    <source>
        <dbReference type="PIRSR" id="PIRSR001589-1"/>
    </source>
</evidence>
<dbReference type="GO" id="GO:0006529">
    <property type="term" value="P:asparagine biosynthetic process"/>
    <property type="evidence" value="ECO:0007669"/>
    <property type="project" value="UniProtKB-KW"/>
</dbReference>
<evidence type="ECO:0000259" key="10">
    <source>
        <dbReference type="PROSITE" id="PS51278"/>
    </source>
</evidence>
<dbReference type="GO" id="GO:0005524">
    <property type="term" value="F:ATP binding"/>
    <property type="evidence" value="ECO:0007669"/>
    <property type="project" value="UniProtKB-KW"/>
</dbReference>
<comment type="pathway">
    <text evidence="1">Amino-acid biosynthesis; L-asparagine biosynthesis; L-asparagine from L-aspartate (L-Gln route): step 1/1.</text>
</comment>
<reference evidence="11 12" key="1">
    <citation type="submission" date="2018-04" db="EMBL/GenBank/DDBJ databases">
        <title>Complete genome sequence of the nitrogen-fixing bacterium Azospirillum humicireducens type strain SgZ-5.</title>
        <authorList>
            <person name="Yu Z."/>
        </authorList>
    </citation>
    <scope>NUCLEOTIDE SEQUENCE [LARGE SCALE GENOMIC DNA]</scope>
    <source>
        <strain evidence="11 12">SgZ-5</strain>
        <plasmid evidence="11 12">pYZ4</plasmid>
    </source>
</reference>
<sequence length="652" mass="73455">MCGIAGVISLTAEPLERPASTVAVMNRLLAHRGPDGHGLWVAPDRRVALGHQRLSIIDLSSAGAQPMHGPGGLTLTYNGEIFNYMDLRRRFEAGYPFRTRTDSECILAAYAALGPDCLDELRGMFAFALWDDARQQLFCARDRFGVKPFFYAQVDGRFYFASEIKALLPFLPAAEQDPAALAEYLTFQYTLGEETLFRGVRQLLPGQALRVDRNGVHMWRYWDVQHEMDLDHSAHYFVNRTQELVEEAVSLTMVSDVPVGTYLSGGFDSSLVTLLAAERQQMPGPAFHGKFSVPPGFDESHYARVVAEQSGSPLYEVDITPSDFLTHIEQVIYHLDVPIAGPGSFPQYMVSRLAARHTKVVLGGQGGDEIFGGYARYLLAYFEQCIKAAVNGTYQNGNFVVTIESIVPNLGALQEYVPLMQEFWRKGLFGSLDDRYFQLIDRSADMEAEVDWTQLDKTAVVDKFKAIFNNRNNVRKEAYFDSMTHFDLKCLLPALLHVEDRMSMAHGLESRVPLLDHKLVEFAATIPANIKFKNGKLKHLLRKAFKGSVPRELYSRRDKMGFPVPLKPWLDIELKDFVHDLFGSQQARQRGFINTDVVLGNLAHSGRFSRKLWGLMSLELWHRRFIDQAAEFRRMPAAEPEMALSPIGEAVA</sequence>
<evidence type="ECO:0000256" key="3">
    <source>
        <dbReference type="ARBA" id="ARBA00012737"/>
    </source>
</evidence>
<feature type="binding site" evidence="9">
    <location>
        <position position="102"/>
    </location>
    <ligand>
        <name>L-glutamine</name>
        <dbReference type="ChEBI" id="CHEBI:58359"/>
    </ligand>
</feature>
<dbReference type="GO" id="GO:0005829">
    <property type="term" value="C:cytosol"/>
    <property type="evidence" value="ECO:0007669"/>
    <property type="project" value="TreeGrafter"/>
</dbReference>
<dbReference type="InterPro" id="IPR051786">
    <property type="entry name" value="ASN_synthetase/amidase"/>
</dbReference>
<dbReference type="RefSeq" id="WP_108548350.1">
    <property type="nucleotide sequence ID" value="NZ_CP028905.1"/>
</dbReference>
<gene>
    <name evidence="11" type="primary">asnB</name>
    <name evidence="11" type="ORF">A6A40_23840</name>
</gene>
<dbReference type="InterPro" id="IPR006426">
    <property type="entry name" value="Asn_synth_AEB"/>
</dbReference>
<dbReference type="NCBIfam" id="TIGR01536">
    <property type="entry name" value="asn_synth_AEB"/>
    <property type="match status" value="1"/>
</dbReference>
<comment type="similarity">
    <text evidence="2">Belongs to the asparagine synthetase family.</text>
</comment>
<dbReference type="OrthoDB" id="9763290at2"/>
<evidence type="ECO:0000256" key="7">
    <source>
        <dbReference type="ARBA" id="ARBA00048741"/>
    </source>
</evidence>
<dbReference type="PANTHER" id="PTHR43284:SF1">
    <property type="entry name" value="ASPARAGINE SYNTHETASE"/>
    <property type="match status" value="1"/>
</dbReference>
<feature type="binding site" evidence="9">
    <location>
        <position position="293"/>
    </location>
    <ligand>
        <name>ATP</name>
        <dbReference type="ChEBI" id="CHEBI:30616"/>
    </ligand>
</feature>
<dbReference type="PROSITE" id="PS51278">
    <property type="entry name" value="GATASE_TYPE_2"/>
    <property type="match status" value="1"/>
</dbReference>
<evidence type="ECO:0000256" key="5">
    <source>
        <dbReference type="ARBA" id="ARBA00022840"/>
    </source>
</evidence>
<dbReference type="PIRSF" id="PIRSF001589">
    <property type="entry name" value="Asn_synthetase_glu-h"/>
    <property type="match status" value="1"/>
</dbReference>
<geneLocation type="plasmid" evidence="11 12">
    <name>pYZ4</name>
</geneLocation>
<dbReference type="InterPro" id="IPR029055">
    <property type="entry name" value="Ntn_hydrolases_N"/>
</dbReference>
<evidence type="ECO:0000256" key="2">
    <source>
        <dbReference type="ARBA" id="ARBA00005752"/>
    </source>
</evidence>
<dbReference type="SUPFAM" id="SSF52402">
    <property type="entry name" value="Adenine nucleotide alpha hydrolases-like"/>
    <property type="match status" value="1"/>
</dbReference>
<dbReference type="PANTHER" id="PTHR43284">
    <property type="entry name" value="ASPARAGINE SYNTHETASE (GLUTAMINE-HYDROLYZING)"/>
    <property type="match status" value="1"/>
</dbReference>
<comment type="catalytic activity">
    <reaction evidence="7">
        <text>L-aspartate + L-glutamine + ATP + H2O = L-asparagine + L-glutamate + AMP + diphosphate + H(+)</text>
        <dbReference type="Rhea" id="RHEA:12228"/>
        <dbReference type="ChEBI" id="CHEBI:15377"/>
        <dbReference type="ChEBI" id="CHEBI:15378"/>
        <dbReference type="ChEBI" id="CHEBI:29985"/>
        <dbReference type="ChEBI" id="CHEBI:29991"/>
        <dbReference type="ChEBI" id="CHEBI:30616"/>
        <dbReference type="ChEBI" id="CHEBI:33019"/>
        <dbReference type="ChEBI" id="CHEBI:58048"/>
        <dbReference type="ChEBI" id="CHEBI:58359"/>
        <dbReference type="ChEBI" id="CHEBI:456215"/>
        <dbReference type="EC" id="6.3.5.4"/>
    </reaction>
</comment>
<feature type="active site" description="For GATase activity" evidence="8">
    <location>
        <position position="2"/>
    </location>
</feature>
<dbReference type="InterPro" id="IPR001962">
    <property type="entry name" value="Asn_synthase"/>
</dbReference>
<dbReference type="Pfam" id="PF13537">
    <property type="entry name" value="GATase_7"/>
    <property type="match status" value="1"/>
</dbReference>